<dbReference type="EMBL" id="DS547101">
    <property type="protein sequence ID" value="EDR08572.1"/>
    <property type="molecule type" value="Genomic_DNA"/>
</dbReference>
<sequence>MAFNKSRYLGKAGIAIGSLSLKKKSSGHAWASTSDSNVSRCPYGLPGIQILPRKDLTTPLGSFVQIAMPTGADLHEAAATAEDSLSESSGGDSEDSGDVSASDVLQPLVFPAEQASPKKRLDKKLALWRNWALKLIPELLDPYLGLLRESENLKNIDRRLPHCSCDGTGHKMNVIAVFFDKLVSVEVCSCSAVFQLLAMGLFPASPLRPTLAVDLNMLDFVNELFVCSPPNTTAWCDSLEAFLSSRTYKLESRDAIRHRFGNALQWYGNLIAQKELLISGVINEGCLKYLAEAGSSLESDDIEGNQNYEPPPLSSPTSVADEASDDSDESHESKNTTNGESDLQRPSEYLRKRCPLCFGGDNPHDPNFMADIIVCIDACFTHKRRNPAKGGAKGPENLHPDTVFVPEKYVREMKALVETV</sequence>
<dbReference type="Pfam" id="PF18802">
    <property type="entry name" value="CxC1"/>
    <property type="match status" value="1"/>
</dbReference>
<name>B0D9F7_LACBS</name>
<protein>
    <submittedName>
        <fullName evidence="3">Predicted protein</fullName>
    </submittedName>
</protein>
<dbReference type="InParanoid" id="B0D9F7"/>
<evidence type="ECO:0000313" key="4">
    <source>
        <dbReference type="Proteomes" id="UP000001194"/>
    </source>
</evidence>
<dbReference type="AlphaFoldDB" id="B0D9F7"/>
<proteinExistence type="predicted"/>
<dbReference type="RefSeq" id="XP_001880797.1">
    <property type="nucleotide sequence ID" value="XM_001880762.1"/>
</dbReference>
<dbReference type="PANTHER" id="PTHR33096">
    <property type="entry name" value="CXC2 DOMAIN-CONTAINING PROTEIN"/>
    <property type="match status" value="1"/>
</dbReference>
<evidence type="ECO:0000259" key="2">
    <source>
        <dbReference type="Pfam" id="PF18802"/>
    </source>
</evidence>
<keyword evidence="4" id="KW-1185">Reference proteome</keyword>
<reference evidence="3 4" key="1">
    <citation type="journal article" date="2008" name="Nature">
        <title>The genome of Laccaria bicolor provides insights into mycorrhizal symbiosis.</title>
        <authorList>
            <person name="Martin F."/>
            <person name="Aerts A."/>
            <person name="Ahren D."/>
            <person name="Brun A."/>
            <person name="Danchin E.G.J."/>
            <person name="Duchaussoy F."/>
            <person name="Gibon J."/>
            <person name="Kohler A."/>
            <person name="Lindquist E."/>
            <person name="Pereda V."/>
            <person name="Salamov A."/>
            <person name="Shapiro H.J."/>
            <person name="Wuyts J."/>
            <person name="Blaudez D."/>
            <person name="Buee M."/>
            <person name="Brokstein P."/>
            <person name="Canbaeck B."/>
            <person name="Cohen D."/>
            <person name="Courty P.E."/>
            <person name="Coutinho P.M."/>
            <person name="Delaruelle C."/>
            <person name="Detter J.C."/>
            <person name="Deveau A."/>
            <person name="DiFazio S."/>
            <person name="Duplessis S."/>
            <person name="Fraissinet-Tachet L."/>
            <person name="Lucic E."/>
            <person name="Frey-Klett P."/>
            <person name="Fourrey C."/>
            <person name="Feussner I."/>
            <person name="Gay G."/>
            <person name="Grimwood J."/>
            <person name="Hoegger P.J."/>
            <person name="Jain P."/>
            <person name="Kilaru S."/>
            <person name="Labbe J."/>
            <person name="Lin Y.C."/>
            <person name="Legue V."/>
            <person name="Le Tacon F."/>
            <person name="Marmeisse R."/>
            <person name="Melayah D."/>
            <person name="Montanini B."/>
            <person name="Muratet M."/>
            <person name="Nehls U."/>
            <person name="Niculita-Hirzel H."/>
            <person name="Oudot-Le Secq M.P."/>
            <person name="Peter M."/>
            <person name="Quesneville H."/>
            <person name="Rajashekar B."/>
            <person name="Reich M."/>
            <person name="Rouhier N."/>
            <person name="Schmutz J."/>
            <person name="Yin T."/>
            <person name="Chalot M."/>
            <person name="Henrissat B."/>
            <person name="Kuees U."/>
            <person name="Lucas S."/>
            <person name="Van de Peer Y."/>
            <person name="Podila G.K."/>
            <person name="Polle A."/>
            <person name="Pukkila P.J."/>
            <person name="Richardson P.M."/>
            <person name="Rouze P."/>
            <person name="Sanders I.R."/>
            <person name="Stajich J.E."/>
            <person name="Tunlid A."/>
            <person name="Tuskan G."/>
            <person name="Grigoriev I.V."/>
        </authorList>
    </citation>
    <scope>NUCLEOTIDE SEQUENCE [LARGE SCALE GENOMIC DNA]</scope>
    <source>
        <strain evidence="4">S238N-H82 / ATCC MYA-4686</strain>
    </source>
</reference>
<dbReference type="OrthoDB" id="2666777at2759"/>
<dbReference type="InterPro" id="IPR041320">
    <property type="entry name" value="CxC1"/>
</dbReference>
<feature type="compositionally biased region" description="Low complexity" evidence="1">
    <location>
        <begin position="82"/>
        <end position="91"/>
    </location>
</feature>
<organism evidence="4">
    <name type="scientific">Laccaria bicolor (strain S238N-H82 / ATCC MYA-4686)</name>
    <name type="common">Bicoloured deceiver</name>
    <name type="synonym">Laccaria laccata var. bicolor</name>
    <dbReference type="NCBI Taxonomy" id="486041"/>
    <lineage>
        <taxon>Eukaryota</taxon>
        <taxon>Fungi</taxon>
        <taxon>Dikarya</taxon>
        <taxon>Basidiomycota</taxon>
        <taxon>Agaricomycotina</taxon>
        <taxon>Agaricomycetes</taxon>
        <taxon>Agaricomycetidae</taxon>
        <taxon>Agaricales</taxon>
        <taxon>Agaricineae</taxon>
        <taxon>Hydnangiaceae</taxon>
        <taxon>Laccaria</taxon>
    </lineage>
</organism>
<dbReference type="KEGG" id="lbc:LACBIDRAFT_296862"/>
<dbReference type="HOGENOM" id="CLU_004552_2_0_1"/>
<feature type="domain" description="CxC1-like cysteine cluster associated with KDZ transposases" evidence="2">
    <location>
        <begin position="162"/>
        <end position="246"/>
    </location>
</feature>
<dbReference type="GeneID" id="6076596"/>
<dbReference type="Proteomes" id="UP000001194">
    <property type="component" value="Unassembled WGS sequence"/>
</dbReference>
<feature type="region of interest" description="Disordered" evidence="1">
    <location>
        <begin position="300"/>
        <end position="345"/>
    </location>
</feature>
<evidence type="ECO:0000256" key="1">
    <source>
        <dbReference type="SAM" id="MobiDB-lite"/>
    </source>
</evidence>
<gene>
    <name evidence="3" type="ORF">LACBIDRAFT_296862</name>
</gene>
<dbReference type="PANTHER" id="PTHR33096:SF1">
    <property type="entry name" value="CXC1-LIKE CYSTEINE CLUSTER ASSOCIATED WITH KDZ TRANSPOSASES DOMAIN-CONTAINING PROTEIN"/>
    <property type="match status" value="1"/>
</dbReference>
<evidence type="ECO:0000313" key="3">
    <source>
        <dbReference type="EMBL" id="EDR08572.1"/>
    </source>
</evidence>
<feature type="region of interest" description="Disordered" evidence="1">
    <location>
        <begin position="77"/>
        <end position="100"/>
    </location>
</feature>
<accession>B0D9F7</accession>